<reference evidence="4" key="1">
    <citation type="journal article" date="2019" name="Int. J. Syst. Evol. Microbiol.">
        <title>The Global Catalogue of Microorganisms (GCM) 10K type strain sequencing project: providing services to taxonomists for standard genome sequencing and annotation.</title>
        <authorList>
            <consortium name="The Broad Institute Genomics Platform"/>
            <consortium name="The Broad Institute Genome Sequencing Center for Infectious Disease"/>
            <person name="Wu L."/>
            <person name="Ma J."/>
        </authorList>
    </citation>
    <scope>NUCLEOTIDE SEQUENCE [LARGE SCALE GENOMIC DNA]</scope>
    <source>
        <strain evidence="4">CCUG 48216</strain>
    </source>
</reference>
<organism evidence="3 4">
    <name type="scientific">Paenibacillus timonensis</name>
    <dbReference type="NCBI Taxonomy" id="225915"/>
    <lineage>
        <taxon>Bacteria</taxon>
        <taxon>Bacillati</taxon>
        <taxon>Bacillota</taxon>
        <taxon>Bacilli</taxon>
        <taxon>Bacillales</taxon>
        <taxon>Paenibacillaceae</taxon>
        <taxon>Paenibacillus</taxon>
    </lineage>
</organism>
<comment type="caution">
    <text evidence="3">The sequence shown here is derived from an EMBL/GenBank/DDBJ whole genome shotgun (WGS) entry which is preliminary data.</text>
</comment>
<dbReference type="Proteomes" id="UP001597211">
    <property type="component" value="Unassembled WGS sequence"/>
</dbReference>
<sequence length="166" mass="18199">MIWEISVAVAAAAFVVLVVYLVKTLIAAERSLQTTSETLREVQKTIDELGTEVRHAVRQANDLTGDIQHKLKQFDPLMESVQHAGEVLNEVTLATKQVSAALASRIASRPRPAKRKVPAASPAAPEAPVREVQAETELPAPDANRKSAGWVKWVDVAADVWQKYRN</sequence>
<feature type="region of interest" description="Disordered" evidence="2">
    <location>
        <begin position="109"/>
        <end position="144"/>
    </location>
</feature>
<feature type="compositionally biased region" description="Low complexity" evidence="2">
    <location>
        <begin position="118"/>
        <end position="127"/>
    </location>
</feature>
<keyword evidence="1" id="KW-0175">Coiled coil</keyword>
<dbReference type="PANTHER" id="PTHR40070">
    <property type="entry name" value="UPF0478 PROTEIN YTXG"/>
    <property type="match status" value="1"/>
</dbReference>
<dbReference type="InterPro" id="IPR009293">
    <property type="entry name" value="UPF0478"/>
</dbReference>
<dbReference type="PANTHER" id="PTHR40070:SF1">
    <property type="entry name" value="UPF0478 PROTEIN YTXG"/>
    <property type="match status" value="1"/>
</dbReference>
<name>A0ABW3SF96_9BACL</name>
<proteinExistence type="predicted"/>
<gene>
    <name evidence="3" type="ORF">ACFQ2Z_18400</name>
</gene>
<accession>A0ABW3SF96</accession>
<evidence type="ECO:0000256" key="2">
    <source>
        <dbReference type="SAM" id="MobiDB-lite"/>
    </source>
</evidence>
<evidence type="ECO:0000256" key="1">
    <source>
        <dbReference type="SAM" id="Coils"/>
    </source>
</evidence>
<keyword evidence="4" id="KW-1185">Reference proteome</keyword>
<dbReference type="RefSeq" id="WP_240270479.1">
    <property type="nucleotide sequence ID" value="NZ_JAKSXN010000047.1"/>
</dbReference>
<feature type="coiled-coil region" evidence="1">
    <location>
        <begin position="32"/>
        <end position="59"/>
    </location>
</feature>
<dbReference type="EMBL" id="JBHTKZ010000042">
    <property type="protein sequence ID" value="MFD1183314.1"/>
    <property type="molecule type" value="Genomic_DNA"/>
</dbReference>
<dbReference type="Pfam" id="PF06103">
    <property type="entry name" value="DUF948"/>
    <property type="match status" value="1"/>
</dbReference>
<protein>
    <submittedName>
        <fullName evidence="3">DUF948 domain-containing protein</fullName>
    </submittedName>
</protein>
<evidence type="ECO:0000313" key="4">
    <source>
        <dbReference type="Proteomes" id="UP001597211"/>
    </source>
</evidence>
<evidence type="ECO:0000313" key="3">
    <source>
        <dbReference type="EMBL" id="MFD1183314.1"/>
    </source>
</evidence>